<evidence type="ECO:0000313" key="2">
    <source>
        <dbReference type="Proteomes" id="UP001623232"/>
    </source>
</evidence>
<reference evidence="1 2" key="1">
    <citation type="submission" date="2023-04" db="EMBL/GenBank/DDBJ databases">
        <title>Complete genome sequence of Alisedimentitalea scapharcae.</title>
        <authorList>
            <person name="Rong J.-C."/>
            <person name="Yi M.-L."/>
            <person name="Zhao Q."/>
        </authorList>
    </citation>
    <scope>NUCLEOTIDE SEQUENCE [LARGE SCALE GENOMIC DNA]</scope>
    <source>
        <strain evidence="1 2">KCTC 42119</strain>
    </source>
</reference>
<sequence>MAGLGLPVIAQEGWTPALGEEIRSALEGRSLIYDRGAWQDFNASGRTLYNAGRDSWGYWAVRDDRYCSMWPPSDIWACYKVEVTSTAVRFVDPGGEITTGNYRD</sequence>
<evidence type="ECO:0000313" key="1">
    <source>
        <dbReference type="EMBL" id="WZK90723.1"/>
    </source>
</evidence>
<dbReference type="EMBL" id="CP123584">
    <property type="protein sequence ID" value="WZK90723.1"/>
    <property type="molecule type" value="Genomic_DNA"/>
</dbReference>
<proteinExistence type="predicted"/>
<protein>
    <submittedName>
        <fullName evidence="1">Uncharacterized protein</fullName>
    </submittedName>
</protein>
<dbReference type="Proteomes" id="UP001623232">
    <property type="component" value="Chromosome"/>
</dbReference>
<accession>A0ABZ2XXV7</accession>
<gene>
    <name evidence="1" type="ORF">QEZ52_09295</name>
</gene>
<organism evidence="1 2">
    <name type="scientific">Aliisedimentitalea scapharcae</name>
    <dbReference type="NCBI Taxonomy" id="1524259"/>
    <lineage>
        <taxon>Bacteria</taxon>
        <taxon>Pseudomonadati</taxon>
        <taxon>Pseudomonadota</taxon>
        <taxon>Alphaproteobacteria</taxon>
        <taxon>Rhodobacterales</taxon>
        <taxon>Roseobacteraceae</taxon>
        <taxon>Aliisedimentitalea</taxon>
    </lineage>
</organism>
<keyword evidence="2" id="KW-1185">Reference proteome</keyword>
<name>A0ABZ2XXV7_9RHOB</name>